<feature type="domain" description="Transketolase C-terminal" evidence="5">
    <location>
        <begin position="25"/>
        <end position="149"/>
    </location>
</feature>
<comment type="cofactor">
    <cofactor evidence="1 4">
        <name>thiamine diphosphate</name>
        <dbReference type="ChEBI" id="CHEBI:58937"/>
    </cofactor>
</comment>
<proteinExistence type="predicted"/>
<evidence type="ECO:0000256" key="1">
    <source>
        <dbReference type="ARBA" id="ARBA00001964"/>
    </source>
</evidence>
<keyword evidence="3 4" id="KW-0786">Thiamine pyrophosphate</keyword>
<sequence length="160" mass="17656">MRSCMVPNLKCLRKQMSPDFLIPIGKAKIERPGNHITLVAHSKSVQLALDAAKQAPNDNFRKISVVNLRTIRPMDTECIENSVKKTNHLITIEGGWPHFGVGAEIGASILEGEAFDYLDAPIFRVTGADIPMPYAHLLETNSVPQVENIVLTVKRCLNLA</sequence>
<dbReference type="PANTHER" id="PTHR11624">
    <property type="entry name" value="DEHYDROGENASE RELATED"/>
    <property type="match status" value="1"/>
</dbReference>
<dbReference type="Gene3D" id="3.40.50.920">
    <property type="match status" value="1"/>
</dbReference>
<gene>
    <name evidence="6" type="ORF">PEVE_00017451</name>
</gene>
<dbReference type="SUPFAM" id="SSF52922">
    <property type="entry name" value="TK C-terminal domain-like"/>
    <property type="match status" value="1"/>
</dbReference>
<comment type="function">
    <text evidence="4">The pyruvate dehydrogenase complex catalyzes the overall conversion of pyruvate to acetyl-CoA and CO2.</text>
</comment>
<evidence type="ECO:0000256" key="2">
    <source>
        <dbReference type="ARBA" id="ARBA00023002"/>
    </source>
</evidence>
<accession>A0ABN8LH75</accession>
<keyword evidence="7" id="KW-1185">Reference proteome</keyword>
<dbReference type="EC" id="1.2.4.1" evidence="4"/>
<dbReference type="EMBL" id="CALNXI010000024">
    <property type="protein sequence ID" value="CAH3015528.1"/>
    <property type="molecule type" value="Genomic_DNA"/>
</dbReference>
<keyword evidence="4" id="KW-0670">Pyruvate</keyword>
<evidence type="ECO:0000256" key="4">
    <source>
        <dbReference type="RuleBase" id="RU364074"/>
    </source>
</evidence>
<reference evidence="6 7" key="1">
    <citation type="submission" date="2022-05" db="EMBL/GenBank/DDBJ databases">
        <authorList>
            <consortium name="Genoscope - CEA"/>
            <person name="William W."/>
        </authorList>
    </citation>
    <scope>NUCLEOTIDE SEQUENCE [LARGE SCALE GENOMIC DNA]</scope>
</reference>
<dbReference type="Proteomes" id="UP001159427">
    <property type="component" value="Unassembled WGS sequence"/>
</dbReference>
<comment type="caution">
    <text evidence="6">The sequence shown here is derived from an EMBL/GenBank/DDBJ whole genome shotgun (WGS) entry which is preliminary data.</text>
</comment>
<protein>
    <recommendedName>
        <fullName evidence="4">Pyruvate dehydrogenase E1 component subunit beta</fullName>
        <ecNumber evidence="4">1.2.4.1</ecNumber>
    </recommendedName>
</protein>
<dbReference type="InterPro" id="IPR027110">
    <property type="entry name" value="PDHB_mito-type"/>
</dbReference>
<evidence type="ECO:0000259" key="5">
    <source>
        <dbReference type="Pfam" id="PF02780"/>
    </source>
</evidence>
<keyword evidence="2 4" id="KW-0560">Oxidoreductase</keyword>
<comment type="catalytic activity">
    <reaction evidence="4">
        <text>N(6)-[(R)-lipoyl]-L-lysyl-[protein] + pyruvate + H(+) = N(6)-[(R)-S(8)-acetyldihydrolipoyl]-L-lysyl-[protein] + CO2</text>
        <dbReference type="Rhea" id="RHEA:19189"/>
        <dbReference type="Rhea" id="RHEA-COMP:10474"/>
        <dbReference type="Rhea" id="RHEA-COMP:10478"/>
        <dbReference type="ChEBI" id="CHEBI:15361"/>
        <dbReference type="ChEBI" id="CHEBI:15378"/>
        <dbReference type="ChEBI" id="CHEBI:16526"/>
        <dbReference type="ChEBI" id="CHEBI:83099"/>
        <dbReference type="ChEBI" id="CHEBI:83111"/>
        <dbReference type="EC" id="1.2.4.1"/>
    </reaction>
</comment>
<dbReference type="InterPro" id="IPR033248">
    <property type="entry name" value="Transketolase_C"/>
</dbReference>
<name>A0ABN8LH75_9CNID</name>
<organism evidence="6 7">
    <name type="scientific">Porites evermanni</name>
    <dbReference type="NCBI Taxonomy" id="104178"/>
    <lineage>
        <taxon>Eukaryota</taxon>
        <taxon>Metazoa</taxon>
        <taxon>Cnidaria</taxon>
        <taxon>Anthozoa</taxon>
        <taxon>Hexacorallia</taxon>
        <taxon>Scleractinia</taxon>
        <taxon>Fungiina</taxon>
        <taxon>Poritidae</taxon>
        <taxon>Porites</taxon>
    </lineage>
</organism>
<evidence type="ECO:0000313" key="6">
    <source>
        <dbReference type="EMBL" id="CAH3015528.1"/>
    </source>
</evidence>
<dbReference type="PANTHER" id="PTHR11624:SF96">
    <property type="entry name" value="PYRUVATE DEHYDROGENASE E1 COMPONENT SUBUNIT BETA, MITOCHONDRIAL"/>
    <property type="match status" value="1"/>
</dbReference>
<evidence type="ECO:0000256" key="3">
    <source>
        <dbReference type="ARBA" id="ARBA00023052"/>
    </source>
</evidence>
<dbReference type="Pfam" id="PF02780">
    <property type="entry name" value="Transketolase_C"/>
    <property type="match status" value="1"/>
</dbReference>
<dbReference type="InterPro" id="IPR009014">
    <property type="entry name" value="Transketo_C/PFOR_II"/>
</dbReference>
<evidence type="ECO:0000313" key="7">
    <source>
        <dbReference type="Proteomes" id="UP001159427"/>
    </source>
</evidence>